<dbReference type="InterPro" id="IPR001128">
    <property type="entry name" value="Cyt_P450"/>
</dbReference>
<gene>
    <name evidence="10" type="ORF">NEMBOFW57_007842</name>
</gene>
<comment type="cofactor">
    <cofactor evidence="1 8">
        <name>heme</name>
        <dbReference type="ChEBI" id="CHEBI:30413"/>
    </cofactor>
</comment>
<comment type="similarity">
    <text evidence="2 9">Belongs to the cytochrome P450 family.</text>
</comment>
<evidence type="ECO:0000256" key="8">
    <source>
        <dbReference type="PIRSR" id="PIRSR602401-1"/>
    </source>
</evidence>
<evidence type="ECO:0000256" key="7">
    <source>
        <dbReference type="ARBA" id="ARBA00023033"/>
    </source>
</evidence>
<dbReference type="InterPro" id="IPR017972">
    <property type="entry name" value="Cyt_P450_CS"/>
</dbReference>
<dbReference type="EMBL" id="JAHCVI010000003">
    <property type="protein sequence ID" value="KAG7288311.1"/>
    <property type="molecule type" value="Genomic_DNA"/>
</dbReference>
<evidence type="ECO:0000256" key="6">
    <source>
        <dbReference type="ARBA" id="ARBA00023004"/>
    </source>
</evidence>
<dbReference type="GO" id="GO:0016705">
    <property type="term" value="F:oxidoreductase activity, acting on paired donors, with incorporation or reduction of molecular oxygen"/>
    <property type="evidence" value="ECO:0007669"/>
    <property type="project" value="InterPro"/>
</dbReference>
<dbReference type="PANTHER" id="PTHR24287">
    <property type="entry name" value="P450, PUTATIVE (EUROFUNG)-RELATED"/>
    <property type="match status" value="1"/>
</dbReference>
<evidence type="ECO:0000256" key="5">
    <source>
        <dbReference type="ARBA" id="ARBA00023002"/>
    </source>
</evidence>
<accession>A0AAD4EV71</accession>
<dbReference type="PRINTS" id="PR00463">
    <property type="entry name" value="EP450I"/>
</dbReference>
<evidence type="ECO:0000313" key="11">
    <source>
        <dbReference type="Proteomes" id="UP001197093"/>
    </source>
</evidence>
<dbReference type="GO" id="GO:0005506">
    <property type="term" value="F:iron ion binding"/>
    <property type="evidence" value="ECO:0007669"/>
    <property type="project" value="InterPro"/>
</dbReference>
<organism evidence="10 11">
    <name type="scientific">Staphylotrichum longicolle</name>
    <dbReference type="NCBI Taxonomy" id="669026"/>
    <lineage>
        <taxon>Eukaryota</taxon>
        <taxon>Fungi</taxon>
        <taxon>Dikarya</taxon>
        <taxon>Ascomycota</taxon>
        <taxon>Pezizomycotina</taxon>
        <taxon>Sordariomycetes</taxon>
        <taxon>Sordariomycetidae</taxon>
        <taxon>Sordariales</taxon>
        <taxon>Chaetomiaceae</taxon>
        <taxon>Staphylotrichum</taxon>
    </lineage>
</organism>
<keyword evidence="6 8" id="KW-0408">Iron</keyword>
<dbReference type="GO" id="GO:0020037">
    <property type="term" value="F:heme binding"/>
    <property type="evidence" value="ECO:0007669"/>
    <property type="project" value="InterPro"/>
</dbReference>
<sequence length="547" mass="62906">MFFTAVLTLIFIFVILHIYFPWRAKQAEKERIASEAARRGCLPAPTMSKNGFLGFGRLIEGLRATREGRGPHYVIEAIDSEMGKDVDTVLVPIFDYNLVVSRDPDVIRHVLSNTLTDWDISEHRSESWNPLVGHGIFTARGEHWKHSRALVRPQFALDQINDLFMFERHVEQLFVAIDRHRDTGARWTQSFDLQPYLYNLTLDIVTEMLFGYSVHSQNPSERVELPEIPGFKTPDRANIGKHMDAGKAWIETRGALWKYRWLLPCGEFYKHCTAIHEYAQWFVQLRLLRGDKYLDGLQQHDSDTSNSERYCLLNELAKLTQDPTELRSQPLNVLTAGRDTTAALIGWMFYFLARHPRIFRKLRREVLNVFGPFLPSCPTGISFRPLRDNMPYMTAVINETLRVAPVVPLNERVALRDTVLPTGGGPNRDHPVFVPKGTQILIPTYALGMRPQSWGPDYARFRPERWTNGPRDVGFAYIPFGGGSRQCLGQQLTRIKAAYVTVRLLQRFDRVLNAEEPRNAPMKFHHTIENRSESGVQVRLRAAPWSI</sequence>
<keyword evidence="3 8" id="KW-0349">Heme</keyword>
<dbReference type="SUPFAM" id="SSF48264">
    <property type="entry name" value="Cytochrome P450"/>
    <property type="match status" value="1"/>
</dbReference>
<keyword evidence="11" id="KW-1185">Reference proteome</keyword>
<dbReference type="AlphaFoldDB" id="A0AAD4EV71"/>
<dbReference type="Pfam" id="PF00067">
    <property type="entry name" value="p450"/>
    <property type="match status" value="1"/>
</dbReference>
<evidence type="ECO:0000256" key="9">
    <source>
        <dbReference type="RuleBase" id="RU000461"/>
    </source>
</evidence>
<reference evidence="10" key="1">
    <citation type="submission" date="2023-02" db="EMBL/GenBank/DDBJ databases">
        <authorList>
            <person name="Palmer J.M."/>
        </authorList>
    </citation>
    <scope>NUCLEOTIDE SEQUENCE</scope>
    <source>
        <strain evidence="10">FW57</strain>
    </source>
</reference>
<dbReference type="Gene3D" id="1.10.630.10">
    <property type="entry name" value="Cytochrome P450"/>
    <property type="match status" value="1"/>
</dbReference>
<dbReference type="InterPro" id="IPR036396">
    <property type="entry name" value="Cyt_P450_sf"/>
</dbReference>
<name>A0AAD4EV71_9PEZI</name>
<evidence type="ECO:0008006" key="12">
    <source>
        <dbReference type="Google" id="ProtNLM"/>
    </source>
</evidence>
<evidence type="ECO:0000256" key="2">
    <source>
        <dbReference type="ARBA" id="ARBA00010617"/>
    </source>
</evidence>
<evidence type="ECO:0000256" key="3">
    <source>
        <dbReference type="ARBA" id="ARBA00022617"/>
    </source>
</evidence>
<keyword evidence="5 9" id="KW-0560">Oxidoreductase</keyword>
<dbReference type="InterPro" id="IPR047146">
    <property type="entry name" value="Cyt_P450_E_CYP52_fungi"/>
</dbReference>
<dbReference type="GO" id="GO:0004497">
    <property type="term" value="F:monooxygenase activity"/>
    <property type="evidence" value="ECO:0007669"/>
    <property type="project" value="UniProtKB-KW"/>
</dbReference>
<comment type="caution">
    <text evidence="10">The sequence shown here is derived from an EMBL/GenBank/DDBJ whole genome shotgun (WGS) entry which is preliminary data.</text>
</comment>
<dbReference type="CDD" id="cd11063">
    <property type="entry name" value="CYP52"/>
    <property type="match status" value="1"/>
</dbReference>
<protein>
    <recommendedName>
        <fullName evidence="12">Cytochrome P450</fullName>
    </recommendedName>
</protein>
<evidence type="ECO:0000256" key="1">
    <source>
        <dbReference type="ARBA" id="ARBA00001971"/>
    </source>
</evidence>
<evidence type="ECO:0000256" key="4">
    <source>
        <dbReference type="ARBA" id="ARBA00022723"/>
    </source>
</evidence>
<dbReference type="InterPro" id="IPR002401">
    <property type="entry name" value="Cyt_P450_E_grp-I"/>
</dbReference>
<dbReference type="Proteomes" id="UP001197093">
    <property type="component" value="Unassembled WGS sequence"/>
</dbReference>
<keyword evidence="7 9" id="KW-0503">Monooxygenase</keyword>
<dbReference type="PROSITE" id="PS00086">
    <property type="entry name" value="CYTOCHROME_P450"/>
    <property type="match status" value="1"/>
</dbReference>
<dbReference type="PANTHER" id="PTHR24287:SF1">
    <property type="entry name" value="P450, PUTATIVE (EUROFUNG)-RELATED"/>
    <property type="match status" value="1"/>
</dbReference>
<keyword evidence="4 8" id="KW-0479">Metal-binding</keyword>
<proteinExistence type="inferred from homology"/>
<dbReference type="PRINTS" id="PR00385">
    <property type="entry name" value="P450"/>
</dbReference>
<evidence type="ECO:0000313" key="10">
    <source>
        <dbReference type="EMBL" id="KAG7288311.1"/>
    </source>
</evidence>
<feature type="binding site" description="axial binding residue" evidence="8">
    <location>
        <position position="487"/>
    </location>
    <ligand>
        <name>heme</name>
        <dbReference type="ChEBI" id="CHEBI:30413"/>
    </ligand>
    <ligandPart>
        <name>Fe</name>
        <dbReference type="ChEBI" id="CHEBI:18248"/>
    </ligandPart>
</feature>